<comment type="caution">
    <text evidence="5">The sequence shown here is derived from an EMBL/GenBank/DDBJ whole genome shotgun (WGS) entry which is preliminary data.</text>
</comment>
<evidence type="ECO:0000313" key="6">
    <source>
        <dbReference type="Proteomes" id="UP000620596"/>
    </source>
</evidence>
<dbReference type="InterPro" id="IPR029061">
    <property type="entry name" value="THDP-binding"/>
</dbReference>
<dbReference type="GO" id="GO:0006086">
    <property type="term" value="P:pyruvate decarboxylation to acetyl-CoA"/>
    <property type="evidence" value="ECO:0007669"/>
    <property type="project" value="TreeGrafter"/>
</dbReference>
<dbReference type="RefSeq" id="WP_188707696.1">
    <property type="nucleotide sequence ID" value="NZ_BMIG01000004.1"/>
</dbReference>
<evidence type="ECO:0000256" key="1">
    <source>
        <dbReference type="ARBA" id="ARBA00001964"/>
    </source>
</evidence>
<keyword evidence="2" id="KW-0560">Oxidoreductase</keyword>
<dbReference type="EMBL" id="BMIG01000004">
    <property type="protein sequence ID" value="GGA94589.1"/>
    <property type="molecule type" value="Genomic_DNA"/>
</dbReference>
<proteinExistence type="predicted"/>
<keyword evidence="3" id="KW-0786">Thiamine pyrophosphate</keyword>
<dbReference type="GO" id="GO:0004739">
    <property type="term" value="F:pyruvate dehydrogenase (acetyl-transferring) activity"/>
    <property type="evidence" value="ECO:0007669"/>
    <property type="project" value="TreeGrafter"/>
</dbReference>
<dbReference type="Gene3D" id="3.40.50.970">
    <property type="match status" value="1"/>
</dbReference>
<name>A0A916SFB1_9BURK</name>
<keyword evidence="5" id="KW-0670">Pyruvate</keyword>
<dbReference type="SUPFAM" id="SSF52518">
    <property type="entry name" value="Thiamin diphosphate-binding fold (THDP-binding)"/>
    <property type="match status" value="1"/>
</dbReference>
<evidence type="ECO:0000256" key="3">
    <source>
        <dbReference type="ARBA" id="ARBA00023052"/>
    </source>
</evidence>
<gene>
    <name evidence="5" type="primary">pdhA</name>
    <name evidence="5" type="ORF">GCM10011496_14570</name>
</gene>
<evidence type="ECO:0000256" key="2">
    <source>
        <dbReference type="ARBA" id="ARBA00023002"/>
    </source>
</evidence>
<dbReference type="Pfam" id="PF00676">
    <property type="entry name" value="E1_dh"/>
    <property type="match status" value="1"/>
</dbReference>
<comment type="cofactor">
    <cofactor evidence="1">
        <name>thiamine diphosphate</name>
        <dbReference type="ChEBI" id="CHEBI:58937"/>
    </cofactor>
</comment>
<organism evidence="5 6">
    <name type="scientific">Polaromonas eurypsychrophila</name>
    <dbReference type="NCBI Taxonomy" id="1614635"/>
    <lineage>
        <taxon>Bacteria</taxon>
        <taxon>Pseudomonadati</taxon>
        <taxon>Pseudomonadota</taxon>
        <taxon>Betaproteobacteria</taxon>
        <taxon>Burkholderiales</taxon>
        <taxon>Comamonadaceae</taxon>
        <taxon>Polaromonas</taxon>
    </lineage>
</organism>
<reference evidence="5" key="2">
    <citation type="submission" date="2020-09" db="EMBL/GenBank/DDBJ databases">
        <authorList>
            <person name="Sun Q."/>
            <person name="Zhou Y."/>
        </authorList>
    </citation>
    <scope>NUCLEOTIDE SEQUENCE</scope>
    <source>
        <strain evidence="5">CGMCC 1.15322</strain>
    </source>
</reference>
<dbReference type="PANTHER" id="PTHR11516:SF60">
    <property type="entry name" value="PYRUVATE DEHYDROGENASE E1 COMPONENT SUBUNIT ALPHA"/>
    <property type="match status" value="1"/>
</dbReference>
<dbReference type="InterPro" id="IPR050642">
    <property type="entry name" value="PDH_E1_Alpha_Subunit"/>
</dbReference>
<accession>A0A916SFB1</accession>
<dbReference type="InterPro" id="IPR001017">
    <property type="entry name" value="DH_E1"/>
</dbReference>
<dbReference type="AlphaFoldDB" id="A0A916SFB1"/>
<reference evidence="5" key="1">
    <citation type="journal article" date="2014" name="Int. J. Syst. Evol. Microbiol.">
        <title>Complete genome sequence of Corynebacterium casei LMG S-19264T (=DSM 44701T), isolated from a smear-ripened cheese.</title>
        <authorList>
            <consortium name="US DOE Joint Genome Institute (JGI-PGF)"/>
            <person name="Walter F."/>
            <person name="Albersmeier A."/>
            <person name="Kalinowski J."/>
            <person name="Ruckert C."/>
        </authorList>
    </citation>
    <scope>NUCLEOTIDE SEQUENCE</scope>
    <source>
        <strain evidence="5">CGMCC 1.15322</strain>
    </source>
</reference>
<feature type="domain" description="Dehydrogenase E1 component" evidence="4">
    <location>
        <begin position="34"/>
        <end position="333"/>
    </location>
</feature>
<evidence type="ECO:0000313" key="5">
    <source>
        <dbReference type="EMBL" id="GGA94589.1"/>
    </source>
</evidence>
<protein>
    <submittedName>
        <fullName evidence="5">Pyruvate dehydrogenase E1 component subunit alpha</fullName>
    </submittedName>
</protein>
<dbReference type="CDD" id="cd02000">
    <property type="entry name" value="TPP_E1_PDC_ADC_BCADC"/>
    <property type="match status" value="1"/>
</dbReference>
<keyword evidence="6" id="KW-1185">Reference proteome</keyword>
<evidence type="ECO:0000259" key="4">
    <source>
        <dbReference type="Pfam" id="PF00676"/>
    </source>
</evidence>
<dbReference type="PANTHER" id="PTHR11516">
    <property type="entry name" value="PYRUVATE DEHYDROGENASE E1 COMPONENT, ALPHA SUBUNIT BACTERIAL AND ORGANELLAR"/>
    <property type="match status" value="1"/>
</dbReference>
<dbReference type="Proteomes" id="UP000620596">
    <property type="component" value="Unassembled WGS sequence"/>
</dbReference>
<sequence>MNDWSLGHLADPAQHQQPLDVAGQDPATLLAQLQMMLRIRLAERCLAEGRRDGFIGGPVHLGVGQEAVAVGVAAELRKSDRVFGAHRSHSHVLSMGSSLHRLFAEILGKDTGLSRGMGGSMHLWDQPNGFYGSVPIVSGTVPLAVGAALAAKMQGGGDVGVAYLGDGAVEEGVVHESLNLARMLKAPAIFIVENNLFASHMHISLRQPKEATARFAAANDIPYEIVDGNDVIQVRAAAAKLIGQARAGDGPGFLEAVTYRWYGHVDWREDIDVGVNRSAQEVSAWRKRDPIARLVAGLRALNLIDADQLANTETQIAEEVTDAWKRAQSDAFPPLSALISRVFAGTGVTQ</sequence>